<organism evidence="2 3">
    <name type="scientific">Hesseltinella vesiculosa</name>
    <dbReference type="NCBI Taxonomy" id="101127"/>
    <lineage>
        <taxon>Eukaryota</taxon>
        <taxon>Fungi</taxon>
        <taxon>Fungi incertae sedis</taxon>
        <taxon>Mucoromycota</taxon>
        <taxon>Mucoromycotina</taxon>
        <taxon>Mucoromycetes</taxon>
        <taxon>Mucorales</taxon>
        <taxon>Cunninghamellaceae</taxon>
        <taxon>Hesseltinella</taxon>
    </lineage>
</organism>
<evidence type="ECO:0000313" key="2">
    <source>
        <dbReference type="EMBL" id="ORX54426.1"/>
    </source>
</evidence>
<dbReference type="InterPro" id="IPR052086">
    <property type="entry name" value="Mannan_Polymerase_Subunit"/>
</dbReference>
<dbReference type="Gene3D" id="3.90.550.10">
    <property type="entry name" value="Spore Coat Polysaccharide Biosynthesis Protein SpsA, Chain A"/>
    <property type="match status" value="1"/>
</dbReference>
<dbReference type="InterPro" id="IPR029044">
    <property type="entry name" value="Nucleotide-diphossugar_trans"/>
</dbReference>
<dbReference type="Pfam" id="PF03452">
    <property type="entry name" value="Anp1"/>
    <property type="match status" value="1"/>
</dbReference>
<protein>
    <recommendedName>
        <fullName evidence="4">Anp1-domain-containing protein</fullName>
    </recommendedName>
</protein>
<sequence length="261" mass="29574">MTRLALLVLNPASPASVHAVRNAVKASQLPFSVQLYTKSFDDSIARWVQQDDHQQGKVYELEPFHKSAMARARNYLLQTALDPMDQYVIWLDPMLEDFPPTLIEDMQRIMDKGTTHDDKPATIDVLAPNTMIIKDGTEWGYERGNWQETELSKALHDTVAEDFVFMEGWWEFDTHRFLMLDMMTSGSNETLVALDGVGGSCLFVRADVHRGGINFPPYVYKNQLDTESFAKAALTDGYGVYGLPNYKLLHSQPLAHLNSNE</sequence>
<proteinExistence type="inferred from homology"/>
<dbReference type="AlphaFoldDB" id="A0A1X2GIA7"/>
<keyword evidence="3" id="KW-1185">Reference proteome</keyword>
<dbReference type="OrthoDB" id="204164at2759"/>
<dbReference type="PANTHER" id="PTHR43083">
    <property type="entry name" value="MANNAN POLYMERASE II"/>
    <property type="match status" value="1"/>
</dbReference>
<dbReference type="EMBL" id="MCGT01000013">
    <property type="protein sequence ID" value="ORX54426.1"/>
    <property type="molecule type" value="Genomic_DNA"/>
</dbReference>
<dbReference type="Proteomes" id="UP000242146">
    <property type="component" value="Unassembled WGS sequence"/>
</dbReference>
<evidence type="ECO:0000256" key="1">
    <source>
        <dbReference type="ARBA" id="ARBA00037964"/>
    </source>
</evidence>
<evidence type="ECO:0008006" key="4">
    <source>
        <dbReference type="Google" id="ProtNLM"/>
    </source>
</evidence>
<comment type="similarity">
    <text evidence="1">Belongs to the ANP1/MMN9/VAN1 family.</text>
</comment>
<comment type="caution">
    <text evidence="2">The sequence shown here is derived from an EMBL/GenBank/DDBJ whole genome shotgun (WGS) entry which is preliminary data.</text>
</comment>
<name>A0A1X2GIA7_9FUNG</name>
<evidence type="ECO:0000313" key="3">
    <source>
        <dbReference type="Proteomes" id="UP000242146"/>
    </source>
</evidence>
<gene>
    <name evidence="2" type="ORF">DM01DRAFT_1286999</name>
</gene>
<accession>A0A1X2GIA7</accession>
<reference evidence="2 3" key="1">
    <citation type="submission" date="2016-07" db="EMBL/GenBank/DDBJ databases">
        <title>Pervasive Adenine N6-methylation of Active Genes in Fungi.</title>
        <authorList>
            <consortium name="DOE Joint Genome Institute"/>
            <person name="Mondo S.J."/>
            <person name="Dannebaum R.O."/>
            <person name="Kuo R.C."/>
            <person name="Labutti K."/>
            <person name="Haridas S."/>
            <person name="Kuo A."/>
            <person name="Salamov A."/>
            <person name="Ahrendt S.R."/>
            <person name="Lipzen A."/>
            <person name="Sullivan W."/>
            <person name="Andreopoulos W.B."/>
            <person name="Clum A."/>
            <person name="Lindquist E."/>
            <person name="Daum C."/>
            <person name="Ramamoorthy G.K."/>
            <person name="Gryganskyi A."/>
            <person name="Culley D."/>
            <person name="Magnuson J.K."/>
            <person name="James T.Y."/>
            <person name="O'Malley M.A."/>
            <person name="Stajich J.E."/>
            <person name="Spatafora J.W."/>
            <person name="Visel A."/>
            <person name="Grigoriev I.V."/>
        </authorList>
    </citation>
    <scope>NUCLEOTIDE SEQUENCE [LARGE SCALE GENOMIC DNA]</scope>
    <source>
        <strain evidence="2 3">NRRL 3301</strain>
    </source>
</reference>
<dbReference type="PANTHER" id="PTHR43083:SF6">
    <property type="entry name" value="MANNAN POLYMERASE COMPLEXES SUBUNIT MNN9"/>
    <property type="match status" value="1"/>
</dbReference>